<dbReference type="CDD" id="cd02440">
    <property type="entry name" value="AdoMet_MTases"/>
    <property type="match status" value="1"/>
</dbReference>
<dbReference type="Pfam" id="PF13847">
    <property type="entry name" value="Methyltransf_31"/>
    <property type="match status" value="1"/>
</dbReference>
<evidence type="ECO:0000256" key="1">
    <source>
        <dbReference type="ARBA" id="ARBA00004969"/>
    </source>
</evidence>
<dbReference type="EMBL" id="JASWJB010000307">
    <property type="protein sequence ID" value="KAK2591825.1"/>
    <property type="molecule type" value="Genomic_DNA"/>
</dbReference>
<comment type="caution">
    <text evidence="9">The sequence shown here is derived from an EMBL/GenBank/DDBJ whole genome shotgun (WGS) entry which is preliminary data.</text>
</comment>
<keyword evidence="10" id="KW-1185">Reference proteome</keyword>
<keyword evidence="4" id="KW-0808">Transferase</keyword>
<accession>A0AAJ0FWU0</accession>
<evidence type="ECO:0000313" key="9">
    <source>
        <dbReference type="EMBL" id="KAK2591825.1"/>
    </source>
</evidence>
<dbReference type="AlphaFoldDB" id="A0AAJ0FWU0"/>
<dbReference type="InterPro" id="IPR029063">
    <property type="entry name" value="SAM-dependent_MTases_sf"/>
</dbReference>
<reference evidence="9" key="1">
    <citation type="submission" date="2023-06" db="EMBL/GenBank/DDBJ databases">
        <title>Conoideocrella luteorostrata (Hypocreales: Clavicipitaceae), a potential biocontrol fungus for elongate hemlock scale in United States Christmas tree production areas.</title>
        <authorList>
            <person name="Barrett H."/>
            <person name="Lovett B."/>
            <person name="Macias A.M."/>
            <person name="Stajich J.E."/>
            <person name="Kasson M.T."/>
        </authorList>
    </citation>
    <scope>NUCLEOTIDE SEQUENCE</scope>
    <source>
        <strain evidence="9">ARSEF 14590</strain>
    </source>
</reference>
<evidence type="ECO:0000256" key="5">
    <source>
        <dbReference type="ARBA" id="ARBA00035674"/>
    </source>
</evidence>
<dbReference type="GO" id="GO:0032259">
    <property type="term" value="P:methylation"/>
    <property type="evidence" value="ECO:0007669"/>
    <property type="project" value="UniProtKB-KW"/>
</dbReference>
<comment type="pathway">
    <text evidence="1">Phospholipid metabolism; phosphatidylcholine biosynthesis.</text>
</comment>
<dbReference type="Gene3D" id="3.40.50.150">
    <property type="entry name" value="Vaccinia Virus protein VP39"/>
    <property type="match status" value="1"/>
</dbReference>
<sequence length="299" mass="32816">MHMHKWGSSGSHKTKPQLLSLNCIATHAIGVETFANQSGMTSREYEKSRFAVPHHILRSEVIYGEGFQSPGGIGAFQQIVLPQLSPSAGERVLEIGSGLGGAAFHLVAQYEVEVVGVDTAETMISIASDRRPRLDPSGRSRFVHGDVFLDALKPASFDAIFCQDTLMYEADKPTVLARCMELLKPGGRLVINDFCEGQSTLEFVKYAEVSGIYPVTIPVYARMATSAGFVDVAARDISTETVEHLRRDLHTYLERAEEDAKIDSADKEHVVDRWRRKIGLLEAGALAQGLIRASKSDKI</sequence>
<protein>
    <recommendedName>
        <fullName evidence="5">phosphoethanolamine N-methyltransferase</fullName>
        <ecNumber evidence="5">2.1.1.103</ecNumber>
    </recommendedName>
</protein>
<comment type="pathway">
    <text evidence="2">Lipid metabolism.</text>
</comment>
<dbReference type="InterPro" id="IPR025714">
    <property type="entry name" value="Methyltranfer_dom"/>
</dbReference>
<feature type="domain" description="Methyltransferase" evidence="8">
    <location>
        <begin position="87"/>
        <end position="195"/>
    </location>
</feature>
<evidence type="ECO:0000313" key="10">
    <source>
        <dbReference type="Proteomes" id="UP001251528"/>
    </source>
</evidence>
<evidence type="ECO:0000256" key="6">
    <source>
        <dbReference type="ARBA" id="ARBA00047619"/>
    </source>
</evidence>
<dbReference type="PANTHER" id="PTHR44307:SF2">
    <property type="entry name" value="PHOSPHOETHANOLAMINE METHYLTRANSFERASE ISOFORM X1"/>
    <property type="match status" value="1"/>
</dbReference>
<gene>
    <name evidence="9" type="ORF">QQS21_010493</name>
</gene>
<evidence type="ECO:0000256" key="3">
    <source>
        <dbReference type="ARBA" id="ARBA00022603"/>
    </source>
</evidence>
<evidence type="ECO:0000256" key="2">
    <source>
        <dbReference type="ARBA" id="ARBA00005189"/>
    </source>
</evidence>
<organism evidence="9 10">
    <name type="scientific">Conoideocrella luteorostrata</name>
    <dbReference type="NCBI Taxonomy" id="1105319"/>
    <lineage>
        <taxon>Eukaryota</taxon>
        <taxon>Fungi</taxon>
        <taxon>Dikarya</taxon>
        <taxon>Ascomycota</taxon>
        <taxon>Pezizomycotina</taxon>
        <taxon>Sordariomycetes</taxon>
        <taxon>Hypocreomycetidae</taxon>
        <taxon>Hypocreales</taxon>
        <taxon>Clavicipitaceae</taxon>
        <taxon>Conoideocrella</taxon>
    </lineage>
</organism>
<evidence type="ECO:0000259" key="8">
    <source>
        <dbReference type="Pfam" id="PF13847"/>
    </source>
</evidence>
<dbReference type="EC" id="2.1.1.103" evidence="5"/>
<comment type="catalytic activity">
    <reaction evidence="6">
        <text>N,N-dimethylethanolamine phosphate + S-adenosyl-L-methionine = phosphocholine + S-adenosyl-L-homocysteine + H(+)</text>
        <dbReference type="Rhea" id="RHEA:25325"/>
        <dbReference type="ChEBI" id="CHEBI:15378"/>
        <dbReference type="ChEBI" id="CHEBI:57856"/>
        <dbReference type="ChEBI" id="CHEBI:58641"/>
        <dbReference type="ChEBI" id="CHEBI:59789"/>
        <dbReference type="ChEBI" id="CHEBI:295975"/>
        <dbReference type="EC" id="2.1.1.103"/>
    </reaction>
    <physiologicalReaction direction="left-to-right" evidence="6">
        <dbReference type="Rhea" id="RHEA:25326"/>
    </physiologicalReaction>
</comment>
<dbReference type="GO" id="GO:0000234">
    <property type="term" value="F:phosphoethanolamine N-methyltransferase activity"/>
    <property type="evidence" value="ECO:0007669"/>
    <property type="project" value="UniProtKB-EC"/>
</dbReference>
<proteinExistence type="predicted"/>
<evidence type="ECO:0000256" key="7">
    <source>
        <dbReference type="ARBA" id="ARBA00047841"/>
    </source>
</evidence>
<evidence type="ECO:0000256" key="4">
    <source>
        <dbReference type="ARBA" id="ARBA00022679"/>
    </source>
</evidence>
<comment type="catalytic activity">
    <reaction evidence="7">
        <text>N-methylethanolamine phosphate + S-adenosyl-L-methionine = N,N-dimethylethanolamine phosphate + S-adenosyl-L-homocysteine + H(+)</text>
        <dbReference type="Rhea" id="RHEA:25321"/>
        <dbReference type="ChEBI" id="CHEBI:15378"/>
        <dbReference type="ChEBI" id="CHEBI:57781"/>
        <dbReference type="ChEBI" id="CHEBI:57856"/>
        <dbReference type="ChEBI" id="CHEBI:58641"/>
        <dbReference type="ChEBI" id="CHEBI:59789"/>
        <dbReference type="EC" id="2.1.1.103"/>
    </reaction>
    <physiologicalReaction direction="left-to-right" evidence="7">
        <dbReference type="Rhea" id="RHEA:25322"/>
    </physiologicalReaction>
</comment>
<dbReference type="Proteomes" id="UP001251528">
    <property type="component" value="Unassembled WGS sequence"/>
</dbReference>
<dbReference type="SUPFAM" id="SSF53335">
    <property type="entry name" value="S-adenosyl-L-methionine-dependent methyltransferases"/>
    <property type="match status" value="1"/>
</dbReference>
<keyword evidence="3" id="KW-0489">Methyltransferase</keyword>
<name>A0AAJ0FWU0_9HYPO</name>
<dbReference type="PANTHER" id="PTHR44307">
    <property type="entry name" value="PHOSPHOETHANOLAMINE METHYLTRANSFERASE"/>
    <property type="match status" value="1"/>
</dbReference>